<evidence type="ECO:0000259" key="18">
    <source>
        <dbReference type="Pfam" id="PF01210"/>
    </source>
</evidence>
<comment type="caution">
    <text evidence="13">Lacks conserved residue(s) required for the propagation of feature annotation.</text>
</comment>
<keyword evidence="6 13" id="KW-0443">Lipid metabolism</keyword>
<comment type="function">
    <text evidence="13">Catalyzes the reduction of the glycolytic intermediate dihydroxyacetone phosphate (DHAP) to sn-glycerol 3-phosphate (G3P), the key precursor for phospholipid synthesis.</text>
</comment>
<dbReference type="HAMAP" id="MF_00394">
    <property type="entry name" value="NAD_Glyc3P_dehydrog"/>
    <property type="match status" value="1"/>
</dbReference>
<dbReference type="EMBL" id="JACRST010000007">
    <property type="protein sequence ID" value="MBC8546616.1"/>
    <property type="molecule type" value="Genomic_DNA"/>
</dbReference>
<evidence type="ECO:0000256" key="16">
    <source>
        <dbReference type="PIRSR" id="PIRSR000114-3"/>
    </source>
</evidence>
<evidence type="ECO:0000256" key="6">
    <source>
        <dbReference type="ARBA" id="ARBA00023098"/>
    </source>
</evidence>
<feature type="binding site" evidence="13">
    <location>
        <position position="135"/>
    </location>
    <ligand>
        <name>sn-glycerol 3-phosphate</name>
        <dbReference type="ChEBI" id="CHEBI:57597"/>
    </ligand>
</feature>
<keyword evidence="21" id="KW-1185">Reference proteome</keyword>
<evidence type="ECO:0000256" key="7">
    <source>
        <dbReference type="ARBA" id="ARBA00023209"/>
    </source>
</evidence>
<evidence type="ECO:0000256" key="2">
    <source>
        <dbReference type="ARBA" id="ARBA00022516"/>
    </source>
</evidence>
<dbReference type="GO" id="GO:0006650">
    <property type="term" value="P:glycerophospholipid metabolic process"/>
    <property type="evidence" value="ECO:0007669"/>
    <property type="project" value="UniProtKB-UniRule"/>
</dbReference>
<accession>A0A926DXH4</accession>
<feature type="binding site" evidence="13">
    <location>
        <position position="137"/>
    </location>
    <ligand>
        <name>NADPH</name>
        <dbReference type="ChEBI" id="CHEBI:57783"/>
    </ligand>
</feature>
<feature type="binding site" evidence="13">
    <location>
        <position position="252"/>
    </location>
    <ligand>
        <name>NADPH</name>
        <dbReference type="ChEBI" id="CHEBI:57783"/>
    </ligand>
</feature>
<keyword evidence="13" id="KW-0547">Nucleotide-binding</keyword>
<feature type="binding site" evidence="16">
    <location>
        <position position="252"/>
    </location>
    <ligand>
        <name>NAD(+)</name>
        <dbReference type="ChEBI" id="CHEBI:57540"/>
    </ligand>
</feature>
<dbReference type="FunFam" id="3.40.50.720:FF:000019">
    <property type="entry name" value="Glycerol-3-phosphate dehydrogenase [NAD(P)+]"/>
    <property type="match status" value="1"/>
</dbReference>
<dbReference type="PIRSF" id="PIRSF000114">
    <property type="entry name" value="Glycerol-3-P_dh"/>
    <property type="match status" value="1"/>
</dbReference>
<reference evidence="20" key="1">
    <citation type="submission" date="2020-08" db="EMBL/GenBank/DDBJ databases">
        <title>Genome public.</title>
        <authorList>
            <person name="Liu C."/>
            <person name="Sun Q."/>
        </authorList>
    </citation>
    <scope>NUCLEOTIDE SEQUENCE</scope>
    <source>
        <strain evidence="20">NSJ-31</strain>
    </source>
</reference>
<evidence type="ECO:0000256" key="13">
    <source>
        <dbReference type="HAMAP-Rule" id="MF_00394"/>
    </source>
</evidence>
<sequence length="337" mass="35772">MAKIGVLGAGGFGIALSVMCNKMGHRVTMWSAFPAEITAIIRDGQNLQLLPKVKIPKEIGLTTEIADVQGSDLIILAVPSFAIRETARKLAPYVSQGALVSTVAKGLEAKSYKRLSQVIAEELPGCQTVVISGPSHAEEVARGVPTTVVAAAQNRAAAEAVQDLLMNPTLRIYVNDDVAGVEYGGALKNVIALAAGVCDGLKLGDNSKAALMTRGITEIARLGVAMGASFETFGGLSGVGDLIVTCTSMHSRNRRAGIFIGQGNTARQALEKVGMTVEGYLATKTAYELSREVGVEMPIVEECYQVLYQDKSPKKAISDLMGRPRRHESESIWLQSK</sequence>
<feature type="binding site" evidence="13">
    <location>
        <position position="105"/>
    </location>
    <ligand>
        <name>NADPH</name>
        <dbReference type="ChEBI" id="CHEBI:57783"/>
    </ligand>
</feature>
<feature type="binding site" evidence="13">
    <location>
        <position position="252"/>
    </location>
    <ligand>
        <name>sn-glycerol 3-phosphate</name>
        <dbReference type="ChEBI" id="CHEBI:57597"/>
    </ligand>
</feature>
<evidence type="ECO:0000256" key="10">
    <source>
        <dbReference type="ARBA" id="ARBA00066687"/>
    </source>
</evidence>
<dbReference type="Gene3D" id="3.40.50.720">
    <property type="entry name" value="NAD(P)-binding Rossmann-like Domain"/>
    <property type="match status" value="1"/>
</dbReference>
<feature type="binding site" evidence="13">
    <location>
        <position position="253"/>
    </location>
    <ligand>
        <name>sn-glycerol 3-phosphate</name>
        <dbReference type="ChEBI" id="CHEBI:57597"/>
    </ligand>
</feature>
<keyword evidence="4 13" id="KW-0560">Oxidoreductase</keyword>
<comment type="pathway">
    <text evidence="13">Membrane lipid metabolism; glycerophospholipid metabolism.</text>
</comment>
<evidence type="ECO:0000256" key="4">
    <source>
        <dbReference type="ARBA" id="ARBA00023002"/>
    </source>
</evidence>
<dbReference type="RefSeq" id="WP_249282692.1">
    <property type="nucleotide sequence ID" value="NZ_JACRST010000007.1"/>
</dbReference>
<dbReference type="GO" id="GO:0047952">
    <property type="term" value="F:glycerol-3-phosphate dehydrogenase [NAD(P)+] activity"/>
    <property type="evidence" value="ECO:0007669"/>
    <property type="project" value="UniProtKB-UniRule"/>
</dbReference>
<evidence type="ECO:0000256" key="12">
    <source>
        <dbReference type="ARBA" id="ARBA00080511"/>
    </source>
</evidence>
<dbReference type="InterPro" id="IPR013328">
    <property type="entry name" value="6PGD_dom2"/>
</dbReference>
<dbReference type="InterPro" id="IPR006168">
    <property type="entry name" value="G3P_DH_NAD-dep"/>
</dbReference>
<dbReference type="AlphaFoldDB" id="A0A926DXH4"/>
<dbReference type="GO" id="GO:0046167">
    <property type="term" value="P:glycerol-3-phosphate biosynthetic process"/>
    <property type="evidence" value="ECO:0007669"/>
    <property type="project" value="UniProtKB-UniRule"/>
</dbReference>
<dbReference type="Gene3D" id="1.10.1040.10">
    <property type="entry name" value="N-(1-d-carboxylethyl)-l-norvaline Dehydrogenase, domain 2"/>
    <property type="match status" value="1"/>
</dbReference>
<protein>
    <recommendedName>
        <fullName evidence="11 13">Glycerol-3-phosphate dehydrogenase [NAD(P)+]</fullName>
        <ecNumber evidence="10 13">1.1.1.94</ecNumber>
    </recommendedName>
    <alternativeName>
        <fullName evidence="13">NAD(P)(+)-dependent glycerol-3-phosphate dehydrogenase</fullName>
    </alternativeName>
    <alternativeName>
        <fullName evidence="12 13">NAD(P)H-dependent dihydroxyacetone-phosphate reductase</fullName>
    </alternativeName>
</protein>
<feature type="binding site" evidence="16">
    <location>
        <position position="137"/>
    </location>
    <ligand>
        <name>NAD(+)</name>
        <dbReference type="ChEBI" id="CHEBI:57540"/>
    </ligand>
</feature>
<keyword evidence="2 13" id="KW-0444">Lipid biosynthesis</keyword>
<evidence type="ECO:0000256" key="11">
    <source>
        <dbReference type="ARBA" id="ARBA00069372"/>
    </source>
</evidence>
<evidence type="ECO:0000256" key="9">
    <source>
        <dbReference type="ARBA" id="ARBA00052716"/>
    </source>
</evidence>
<dbReference type="PROSITE" id="PS00957">
    <property type="entry name" value="NAD_G3PDH"/>
    <property type="match status" value="1"/>
</dbReference>
<feature type="binding site" evidence="15">
    <location>
        <position position="105"/>
    </location>
    <ligand>
        <name>substrate</name>
    </ligand>
</feature>
<dbReference type="SUPFAM" id="SSF51735">
    <property type="entry name" value="NAD(P)-binding Rossmann-fold domains"/>
    <property type="match status" value="1"/>
</dbReference>
<dbReference type="NCBIfam" id="NF000940">
    <property type="entry name" value="PRK00094.1-2"/>
    <property type="match status" value="1"/>
</dbReference>
<feature type="binding site" evidence="13">
    <location>
        <position position="241"/>
    </location>
    <ligand>
        <name>sn-glycerol 3-phosphate</name>
        <dbReference type="ChEBI" id="CHEBI:57597"/>
    </ligand>
</feature>
<evidence type="ECO:0000256" key="3">
    <source>
        <dbReference type="ARBA" id="ARBA00022857"/>
    </source>
</evidence>
<evidence type="ECO:0000313" key="20">
    <source>
        <dbReference type="EMBL" id="MBC8546616.1"/>
    </source>
</evidence>
<keyword evidence="3 13" id="KW-0521">NADP</keyword>
<feature type="domain" description="Glycerol-3-phosphate dehydrogenase NAD-dependent C-terminal" evidence="19">
    <location>
        <begin position="177"/>
        <end position="317"/>
    </location>
</feature>
<feature type="binding site" evidence="13">
    <location>
        <position position="12"/>
    </location>
    <ligand>
        <name>NADPH</name>
        <dbReference type="ChEBI" id="CHEBI:57783"/>
    </ligand>
</feature>
<feature type="binding site" evidence="15">
    <location>
        <begin position="252"/>
        <end position="253"/>
    </location>
    <ligand>
        <name>substrate</name>
    </ligand>
</feature>
<dbReference type="Pfam" id="PF01210">
    <property type="entry name" value="NAD_Gly3P_dh_N"/>
    <property type="match status" value="1"/>
</dbReference>
<dbReference type="InterPro" id="IPR006109">
    <property type="entry name" value="G3P_DH_NAD-dep_C"/>
</dbReference>
<evidence type="ECO:0000256" key="15">
    <source>
        <dbReference type="PIRSR" id="PIRSR000114-2"/>
    </source>
</evidence>
<evidence type="ECO:0000256" key="8">
    <source>
        <dbReference type="ARBA" id="ARBA00023264"/>
    </source>
</evidence>
<dbReference type="InterPro" id="IPR036291">
    <property type="entry name" value="NAD(P)-bd_dom_sf"/>
</dbReference>
<dbReference type="PRINTS" id="PR00077">
    <property type="entry name" value="GPDHDRGNASE"/>
</dbReference>
<feature type="active site" description="Proton acceptor" evidence="13 14">
    <location>
        <position position="188"/>
    </location>
</feature>
<comment type="catalytic activity">
    <reaction evidence="13">
        <text>sn-glycerol 3-phosphate + NAD(+) = dihydroxyacetone phosphate + NADH + H(+)</text>
        <dbReference type="Rhea" id="RHEA:11092"/>
        <dbReference type="ChEBI" id="CHEBI:15378"/>
        <dbReference type="ChEBI" id="CHEBI:57540"/>
        <dbReference type="ChEBI" id="CHEBI:57597"/>
        <dbReference type="ChEBI" id="CHEBI:57642"/>
        <dbReference type="ChEBI" id="CHEBI:57945"/>
        <dbReference type="EC" id="1.1.1.94"/>
    </reaction>
</comment>
<evidence type="ECO:0000256" key="1">
    <source>
        <dbReference type="ARBA" id="ARBA00011009"/>
    </source>
</evidence>
<feature type="binding site" evidence="13">
    <location>
        <position position="188"/>
    </location>
    <ligand>
        <name>sn-glycerol 3-phosphate</name>
        <dbReference type="ChEBI" id="CHEBI:57597"/>
    </ligand>
</feature>
<feature type="binding site" evidence="13">
    <location>
        <position position="251"/>
    </location>
    <ligand>
        <name>sn-glycerol 3-phosphate</name>
        <dbReference type="ChEBI" id="CHEBI:57597"/>
    </ligand>
</feature>
<comment type="caution">
    <text evidence="20">The sequence shown here is derived from an EMBL/GenBank/DDBJ whole genome shotgun (WGS) entry which is preliminary data.</text>
</comment>
<dbReference type="EC" id="1.1.1.94" evidence="10 13"/>
<dbReference type="NCBIfam" id="NF000942">
    <property type="entry name" value="PRK00094.1-4"/>
    <property type="match status" value="1"/>
</dbReference>
<dbReference type="GO" id="GO:0005829">
    <property type="term" value="C:cytosol"/>
    <property type="evidence" value="ECO:0007669"/>
    <property type="project" value="TreeGrafter"/>
</dbReference>
<evidence type="ECO:0000256" key="5">
    <source>
        <dbReference type="ARBA" id="ARBA00023027"/>
    </source>
</evidence>
<evidence type="ECO:0000259" key="19">
    <source>
        <dbReference type="Pfam" id="PF07479"/>
    </source>
</evidence>
<comment type="catalytic activity">
    <reaction evidence="9">
        <text>sn-glycerol 3-phosphate + NADP(+) = dihydroxyacetone phosphate + NADPH + H(+)</text>
        <dbReference type="Rhea" id="RHEA:11096"/>
        <dbReference type="ChEBI" id="CHEBI:15378"/>
        <dbReference type="ChEBI" id="CHEBI:57597"/>
        <dbReference type="ChEBI" id="CHEBI:57642"/>
        <dbReference type="ChEBI" id="CHEBI:57783"/>
        <dbReference type="ChEBI" id="CHEBI:58349"/>
        <dbReference type="EC" id="1.1.1.94"/>
    </reaction>
    <physiologicalReaction direction="right-to-left" evidence="9">
        <dbReference type="Rhea" id="RHEA:11098"/>
    </physiologicalReaction>
</comment>
<evidence type="ECO:0000313" key="21">
    <source>
        <dbReference type="Proteomes" id="UP000653127"/>
    </source>
</evidence>
<dbReference type="SUPFAM" id="SSF48179">
    <property type="entry name" value="6-phosphogluconate dehydrogenase C-terminal domain-like"/>
    <property type="match status" value="1"/>
</dbReference>
<dbReference type="Proteomes" id="UP000653127">
    <property type="component" value="Unassembled WGS sequence"/>
</dbReference>
<dbReference type="PANTHER" id="PTHR11728:SF1">
    <property type="entry name" value="GLYCEROL-3-PHOSPHATE DEHYDROGENASE [NAD(+)] 2, CHLOROPLASTIC"/>
    <property type="match status" value="1"/>
</dbReference>
<dbReference type="GO" id="GO:0051287">
    <property type="term" value="F:NAD binding"/>
    <property type="evidence" value="ECO:0007669"/>
    <property type="project" value="InterPro"/>
</dbReference>
<evidence type="ECO:0000256" key="14">
    <source>
        <dbReference type="PIRSR" id="PIRSR000114-1"/>
    </source>
</evidence>
<feature type="binding site" evidence="13">
    <location>
        <position position="105"/>
    </location>
    <ligand>
        <name>sn-glycerol 3-phosphate</name>
        <dbReference type="ChEBI" id="CHEBI:57597"/>
    </ligand>
</feature>
<dbReference type="FunFam" id="1.10.1040.10:FF:000001">
    <property type="entry name" value="Glycerol-3-phosphate dehydrogenase [NAD(P)+]"/>
    <property type="match status" value="1"/>
</dbReference>
<organism evidence="20 21">
    <name type="scientific">Ligaoa zhengdingensis</name>
    <dbReference type="NCBI Taxonomy" id="2763658"/>
    <lineage>
        <taxon>Bacteria</taxon>
        <taxon>Bacillati</taxon>
        <taxon>Bacillota</taxon>
        <taxon>Clostridia</taxon>
        <taxon>Eubacteriales</taxon>
        <taxon>Oscillospiraceae</taxon>
        <taxon>Ligaoa</taxon>
    </lineage>
</organism>
<evidence type="ECO:0000256" key="17">
    <source>
        <dbReference type="RuleBase" id="RU000437"/>
    </source>
</evidence>
<comment type="similarity">
    <text evidence="1 13 17">Belongs to the NAD-dependent glycerol-3-phosphate dehydrogenase family.</text>
</comment>
<gene>
    <name evidence="13" type="primary">gpsA</name>
    <name evidence="20" type="ORF">H8711_06665</name>
</gene>
<keyword evidence="8 13" id="KW-1208">Phospholipid metabolism</keyword>
<feature type="domain" description="Glycerol-3-phosphate dehydrogenase NAD-dependent N-terminal" evidence="18">
    <location>
        <begin position="3"/>
        <end position="157"/>
    </location>
</feature>
<dbReference type="InterPro" id="IPR011128">
    <property type="entry name" value="G3P_DH_NAD-dep_N"/>
</dbReference>
<dbReference type="Pfam" id="PF07479">
    <property type="entry name" value="NAD_Gly3P_dh_C"/>
    <property type="match status" value="1"/>
</dbReference>
<dbReference type="GO" id="GO:0005975">
    <property type="term" value="P:carbohydrate metabolic process"/>
    <property type="evidence" value="ECO:0007669"/>
    <property type="project" value="InterPro"/>
</dbReference>
<dbReference type="GO" id="GO:0008654">
    <property type="term" value="P:phospholipid biosynthetic process"/>
    <property type="evidence" value="ECO:0007669"/>
    <property type="project" value="UniProtKB-KW"/>
</dbReference>
<name>A0A926DXH4_9FIRM</name>
<dbReference type="InterPro" id="IPR008927">
    <property type="entry name" value="6-PGluconate_DH-like_C_sf"/>
</dbReference>
<feature type="binding site" evidence="16">
    <location>
        <begin position="8"/>
        <end position="13"/>
    </location>
    <ligand>
        <name>NAD(+)</name>
        <dbReference type="ChEBI" id="CHEBI:57540"/>
    </ligand>
</feature>
<comment type="subcellular location">
    <subcellularLocation>
        <location evidence="13">Cytoplasm</location>
    </subcellularLocation>
</comment>
<feature type="binding site" evidence="13">
    <location>
        <position position="133"/>
    </location>
    <ligand>
        <name>sn-glycerol 3-phosphate</name>
        <dbReference type="ChEBI" id="CHEBI:57597"/>
    </ligand>
</feature>
<proteinExistence type="inferred from homology"/>
<keyword evidence="7 13" id="KW-0594">Phospholipid biosynthesis</keyword>
<feature type="binding site" evidence="13">
    <location>
        <position position="278"/>
    </location>
    <ligand>
        <name>NADPH</name>
        <dbReference type="ChEBI" id="CHEBI:57783"/>
    </ligand>
</feature>
<dbReference type="PANTHER" id="PTHR11728">
    <property type="entry name" value="GLYCEROL-3-PHOSPHATE DEHYDROGENASE"/>
    <property type="match status" value="1"/>
</dbReference>
<keyword evidence="5 13" id="KW-0520">NAD</keyword>
<dbReference type="GO" id="GO:0046168">
    <property type="term" value="P:glycerol-3-phosphate catabolic process"/>
    <property type="evidence" value="ECO:0007669"/>
    <property type="project" value="InterPro"/>
</dbReference>
<keyword evidence="13" id="KW-0963">Cytoplasm</keyword>